<keyword evidence="2" id="KW-1185">Reference proteome</keyword>
<gene>
    <name evidence="1" type="ORF">N323_12662</name>
</gene>
<name>A0A091LJS1_CATAU</name>
<evidence type="ECO:0000313" key="2">
    <source>
        <dbReference type="Proteomes" id="UP000053745"/>
    </source>
</evidence>
<reference evidence="1 2" key="1">
    <citation type="submission" date="2014-04" db="EMBL/GenBank/DDBJ databases">
        <title>Genome evolution of avian class.</title>
        <authorList>
            <person name="Zhang G."/>
            <person name="Li C."/>
        </authorList>
    </citation>
    <scope>NUCLEOTIDE SEQUENCE [LARGE SCALE GENOMIC DNA]</scope>
    <source>
        <strain evidence="1">BGI_N323</strain>
    </source>
</reference>
<feature type="non-terminal residue" evidence="1">
    <location>
        <position position="1"/>
    </location>
</feature>
<feature type="non-terminal residue" evidence="1">
    <location>
        <position position="103"/>
    </location>
</feature>
<sequence length="103" mass="10994">QPQETASRSHTFKNKSFKKSKICGICKQVIDSQGISCRVALCSKSFSLITHRNNKEIVLLGAQTTDSAASGIAACSLLLFSVTLLPCCVELSILASSPWDTCG</sequence>
<dbReference type="OrthoDB" id="8783038at2759"/>
<dbReference type="EMBL" id="KL328942">
    <property type="protein sequence ID" value="KFP57322.1"/>
    <property type="molecule type" value="Genomic_DNA"/>
</dbReference>
<evidence type="ECO:0000313" key="1">
    <source>
        <dbReference type="EMBL" id="KFP57322.1"/>
    </source>
</evidence>
<dbReference type="InterPro" id="IPR046349">
    <property type="entry name" value="C1-like_sf"/>
</dbReference>
<dbReference type="Gene3D" id="3.30.60.20">
    <property type="match status" value="1"/>
</dbReference>
<protein>
    <submittedName>
        <fullName evidence="1">Uncharacterized protein</fullName>
    </submittedName>
</protein>
<proteinExistence type="predicted"/>
<accession>A0A091LJS1</accession>
<dbReference type="SUPFAM" id="SSF57889">
    <property type="entry name" value="Cysteine-rich domain"/>
    <property type="match status" value="1"/>
</dbReference>
<organism evidence="1 2">
    <name type="scientific">Cathartes aura</name>
    <name type="common">Turkey vulture</name>
    <name type="synonym">Vultur aura</name>
    <dbReference type="NCBI Taxonomy" id="43455"/>
    <lineage>
        <taxon>Eukaryota</taxon>
        <taxon>Metazoa</taxon>
        <taxon>Chordata</taxon>
        <taxon>Craniata</taxon>
        <taxon>Vertebrata</taxon>
        <taxon>Euteleostomi</taxon>
        <taxon>Archelosauria</taxon>
        <taxon>Archosauria</taxon>
        <taxon>Dinosauria</taxon>
        <taxon>Saurischia</taxon>
        <taxon>Theropoda</taxon>
        <taxon>Coelurosauria</taxon>
        <taxon>Aves</taxon>
        <taxon>Neognathae</taxon>
        <taxon>Neoaves</taxon>
        <taxon>Telluraves</taxon>
        <taxon>Accipitrimorphae</taxon>
        <taxon>Accipitriformes</taxon>
        <taxon>Cathartidae</taxon>
        <taxon>Cathartes</taxon>
    </lineage>
</organism>
<dbReference type="AlphaFoldDB" id="A0A091LJS1"/>
<dbReference type="Proteomes" id="UP000053745">
    <property type="component" value="Unassembled WGS sequence"/>
</dbReference>